<dbReference type="SUPFAM" id="SSF81321">
    <property type="entry name" value="Family A G protein-coupled receptor-like"/>
    <property type="match status" value="1"/>
</dbReference>
<dbReference type="HOGENOM" id="CLU_024810_3_1_1"/>
<evidence type="ECO:0000256" key="4">
    <source>
        <dbReference type="ARBA" id="ARBA00023136"/>
    </source>
</evidence>
<dbReference type="GO" id="GO:0007166">
    <property type="term" value="P:cell surface receptor signaling pathway"/>
    <property type="evidence" value="ECO:0007669"/>
    <property type="project" value="InterPro"/>
</dbReference>
<feature type="transmembrane region" description="Helical" evidence="5">
    <location>
        <begin position="21"/>
        <end position="41"/>
    </location>
</feature>
<comment type="subcellular location">
    <subcellularLocation>
        <location evidence="1">Membrane</location>
        <topology evidence="1">Multi-pass membrane protein</topology>
    </subcellularLocation>
</comment>
<feature type="transmembrane region" description="Helical" evidence="5">
    <location>
        <begin position="48"/>
        <end position="70"/>
    </location>
</feature>
<dbReference type="PROSITE" id="PS50261">
    <property type="entry name" value="G_PROTEIN_RECEP_F2_4"/>
    <property type="match status" value="1"/>
</dbReference>
<keyword evidence="2 5" id="KW-0812">Transmembrane</keyword>
<accession>A0A024RYU9</accession>
<evidence type="ECO:0000256" key="5">
    <source>
        <dbReference type="SAM" id="Phobius"/>
    </source>
</evidence>
<dbReference type="GO" id="GO:0004930">
    <property type="term" value="F:G protein-coupled receptor activity"/>
    <property type="evidence" value="ECO:0007669"/>
    <property type="project" value="TreeGrafter"/>
</dbReference>
<evidence type="ECO:0000256" key="1">
    <source>
        <dbReference type="ARBA" id="ARBA00004141"/>
    </source>
</evidence>
<proteinExistence type="predicted"/>
<dbReference type="PANTHER" id="PTHR23112:SF22">
    <property type="entry name" value="G-PROTEIN COUPLED RECEPTOR"/>
    <property type="match status" value="1"/>
</dbReference>
<dbReference type="GO" id="GO:0007189">
    <property type="term" value="P:adenylate cyclase-activating G protein-coupled receptor signaling pathway"/>
    <property type="evidence" value="ECO:0007669"/>
    <property type="project" value="TreeGrafter"/>
</dbReference>
<evidence type="ECO:0000256" key="2">
    <source>
        <dbReference type="ARBA" id="ARBA00022692"/>
    </source>
</evidence>
<dbReference type="Gene3D" id="1.20.1070.10">
    <property type="entry name" value="Rhodopsin 7-helix transmembrane proteins"/>
    <property type="match status" value="1"/>
</dbReference>
<keyword evidence="4 5" id="KW-0472">Membrane</keyword>
<dbReference type="AlphaFoldDB" id="A0A024RYU9"/>
<evidence type="ECO:0000259" key="6">
    <source>
        <dbReference type="PROSITE" id="PS50261"/>
    </source>
</evidence>
<feature type="transmembrane region" description="Helical" evidence="5">
    <location>
        <begin position="82"/>
        <end position="109"/>
    </location>
</feature>
<feature type="transmembrane region" description="Helical" evidence="5">
    <location>
        <begin position="163"/>
        <end position="187"/>
    </location>
</feature>
<reference evidence="8" key="1">
    <citation type="journal article" date="2013" name="Ind. Biotechnol.">
        <title>Comparative genomics analysis of Trichoderma reesei strains.</title>
        <authorList>
            <person name="Koike H."/>
            <person name="Aerts A."/>
            <person name="LaButti K."/>
            <person name="Grigoriev I.V."/>
            <person name="Baker S.E."/>
        </authorList>
    </citation>
    <scope>NUCLEOTIDE SEQUENCE [LARGE SCALE GENOMIC DNA]</scope>
    <source>
        <strain evidence="8">ATCC 56765 / BCRC 32924 / NRRL 11460 / Rut C-30</strain>
    </source>
</reference>
<feature type="domain" description="G-protein coupled receptors family 2 profile 2" evidence="6">
    <location>
        <begin position="13"/>
        <end position="321"/>
    </location>
</feature>
<dbReference type="OrthoDB" id="18453at2759"/>
<evidence type="ECO:0000313" key="8">
    <source>
        <dbReference type="Proteomes" id="UP000024376"/>
    </source>
</evidence>
<organism evidence="7 8">
    <name type="scientific">Hypocrea jecorina (strain ATCC 56765 / BCRC 32924 / NRRL 11460 / Rut C-30)</name>
    <name type="common">Trichoderma reesei</name>
    <dbReference type="NCBI Taxonomy" id="1344414"/>
    <lineage>
        <taxon>Eukaryota</taxon>
        <taxon>Fungi</taxon>
        <taxon>Dikarya</taxon>
        <taxon>Ascomycota</taxon>
        <taxon>Pezizomycotina</taxon>
        <taxon>Sordariomycetes</taxon>
        <taxon>Hypocreomycetidae</taxon>
        <taxon>Hypocreales</taxon>
        <taxon>Hypocreaceae</taxon>
        <taxon>Trichoderma</taxon>
    </lineage>
</organism>
<dbReference type="InterPro" id="IPR017981">
    <property type="entry name" value="GPCR_2-like_7TM"/>
</dbReference>
<protein>
    <recommendedName>
        <fullName evidence="6">G-protein coupled receptors family 2 profile 2 domain-containing protein</fullName>
    </recommendedName>
</protein>
<gene>
    <name evidence="7" type="ORF">M419DRAFT_138986</name>
</gene>
<evidence type="ECO:0000313" key="7">
    <source>
        <dbReference type="EMBL" id="ETR98268.1"/>
    </source>
</evidence>
<dbReference type="Proteomes" id="UP000024376">
    <property type="component" value="Unassembled WGS sequence"/>
</dbReference>
<dbReference type="KEGG" id="trr:M419DRAFT_138986"/>
<dbReference type="EMBL" id="KI911164">
    <property type="protein sequence ID" value="ETR98268.1"/>
    <property type="molecule type" value="Genomic_DNA"/>
</dbReference>
<dbReference type="PANTHER" id="PTHR23112">
    <property type="entry name" value="G PROTEIN-COUPLED RECEPTOR 157-RELATED"/>
    <property type="match status" value="1"/>
</dbReference>
<feature type="transmembrane region" description="Helical" evidence="5">
    <location>
        <begin position="259"/>
        <end position="278"/>
    </location>
</feature>
<evidence type="ECO:0000256" key="3">
    <source>
        <dbReference type="ARBA" id="ARBA00022989"/>
    </source>
</evidence>
<feature type="transmembrane region" description="Helical" evidence="5">
    <location>
        <begin position="298"/>
        <end position="324"/>
    </location>
</feature>
<name>A0A024RYU9_HYPJR</name>
<sequence length="363" mass="41332">MAHDITEGQAKVLTTIERTNAIISMVACAFTILTFCFSKYFSKSINRLVFYASFGNLLSDIAIIMSRDFIDNPDSAGCQIQAFIIQVFLSSDVLWTLAMAINVHLTLYYKYEARDVRRLEPIYLVCCYGIPLIPGFALLFAQGHHGVRIFGPAIAYCWISSDWALLRILVFYAPIWVVILAIFGIYIRAGRTIYKVRKQVYFFQSSDLDPISIDEVTSPIQSSDEVHSVGPIISHYATSTPSRALRALRRRNHERDNAAWSYTKCAMLFFGAMLITWIPSSANRLYSLTHNNSISIPLQFVSAFVIPLQGFWNCVVYVTTSWVACKNLFHDMWLATCAGTNNFMERIRSRPDNEGEEIRENRQ</sequence>
<keyword evidence="3 5" id="KW-1133">Transmembrane helix</keyword>
<feature type="transmembrane region" description="Helical" evidence="5">
    <location>
        <begin position="121"/>
        <end position="143"/>
    </location>
</feature>
<dbReference type="GO" id="GO:0005886">
    <property type="term" value="C:plasma membrane"/>
    <property type="evidence" value="ECO:0007669"/>
    <property type="project" value="TreeGrafter"/>
</dbReference>
<dbReference type="Pfam" id="PF05462">
    <property type="entry name" value="Dicty_CAR"/>
    <property type="match status" value="1"/>
</dbReference>